<dbReference type="EMBL" id="QCYY01001671">
    <property type="protein sequence ID" value="ROT76337.1"/>
    <property type="molecule type" value="Genomic_DNA"/>
</dbReference>
<evidence type="ECO:0000313" key="3">
    <source>
        <dbReference type="Proteomes" id="UP000283509"/>
    </source>
</evidence>
<feature type="compositionally biased region" description="Low complexity" evidence="1">
    <location>
        <begin position="178"/>
        <end position="189"/>
    </location>
</feature>
<feature type="compositionally biased region" description="Polar residues" evidence="1">
    <location>
        <begin position="1"/>
        <end position="14"/>
    </location>
</feature>
<gene>
    <name evidence="2" type="ORF">C7M84_005082</name>
</gene>
<feature type="compositionally biased region" description="Low complexity" evidence="1">
    <location>
        <begin position="114"/>
        <end position="169"/>
    </location>
</feature>
<dbReference type="AlphaFoldDB" id="A0A3R7M935"/>
<feature type="region of interest" description="Disordered" evidence="1">
    <location>
        <begin position="103"/>
        <end position="198"/>
    </location>
</feature>
<feature type="region of interest" description="Disordered" evidence="1">
    <location>
        <begin position="1"/>
        <end position="20"/>
    </location>
</feature>
<protein>
    <submittedName>
        <fullName evidence="2">Uncharacterized protein</fullName>
    </submittedName>
</protein>
<accession>A0A3R7M935</accession>
<proteinExistence type="predicted"/>
<name>A0A3R7M935_PENVA</name>
<evidence type="ECO:0000313" key="2">
    <source>
        <dbReference type="EMBL" id="ROT76337.1"/>
    </source>
</evidence>
<keyword evidence="3" id="KW-1185">Reference proteome</keyword>
<organism evidence="2 3">
    <name type="scientific">Penaeus vannamei</name>
    <name type="common">Whiteleg shrimp</name>
    <name type="synonym">Litopenaeus vannamei</name>
    <dbReference type="NCBI Taxonomy" id="6689"/>
    <lineage>
        <taxon>Eukaryota</taxon>
        <taxon>Metazoa</taxon>
        <taxon>Ecdysozoa</taxon>
        <taxon>Arthropoda</taxon>
        <taxon>Crustacea</taxon>
        <taxon>Multicrustacea</taxon>
        <taxon>Malacostraca</taxon>
        <taxon>Eumalacostraca</taxon>
        <taxon>Eucarida</taxon>
        <taxon>Decapoda</taxon>
        <taxon>Dendrobranchiata</taxon>
        <taxon>Penaeoidea</taxon>
        <taxon>Penaeidae</taxon>
        <taxon>Penaeus</taxon>
    </lineage>
</organism>
<evidence type="ECO:0000256" key="1">
    <source>
        <dbReference type="SAM" id="MobiDB-lite"/>
    </source>
</evidence>
<comment type="caution">
    <text evidence="2">The sequence shown here is derived from an EMBL/GenBank/DDBJ whole genome shotgun (WGS) entry which is preliminary data.</text>
</comment>
<dbReference type="Proteomes" id="UP000283509">
    <property type="component" value="Unassembled WGS sequence"/>
</dbReference>
<dbReference type="OrthoDB" id="6382820at2759"/>
<reference evidence="2 3" key="1">
    <citation type="submission" date="2018-04" db="EMBL/GenBank/DDBJ databases">
        <authorList>
            <person name="Zhang X."/>
            <person name="Yuan J."/>
            <person name="Li F."/>
            <person name="Xiang J."/>
        </authorList>
    </citation>
    <scope>NUCLEOTIDE SEQUENCE [LARGE SCALE GENOMIC DNA]</scope>
    <source>
        <tissue evidence="2">Muscle</tissue>
    </source>
</reference>
<sequence length="251" mass="26427">MYLSQGQARGSSSTWHRRSQETQEEVTVLGEVLVRRPAVLVSSALVLLGVLDCLVSLACAAVSAREACGLYSKGEDTTQGLSEGHNRKERLYRWLGQQKTIFPIGSSQGPPRGVSSVSQFVPLSSDSSSSSATPRKSSSGPSGASSSLPSASSHRVLPSSGSSSGKTNSTRVTPPSVPSILKPSSLPSLHGSRSLPPSSAAVGLPQHFPAHAAHPSLYYPHLLTPMMPYYPTDQVSGMGAHNLAEDFFFPI</sequence>
<reference evidence="2 3" key="2">
    <citation type="submission" date="2019-01" db="EMBL/GenBank/DDBJ databases">
        <title>The decoding of complex shrimp genome reveals the adaptation for benthos swimmer, frequently molting mechanism and breeding impact on genome.</title>
        <authorList>
            <person name="Sun Y."/>
            <person name="Gao Y."/>
            <person name="Yu Y."/>
        </authorList>
    </citation>
    <scope>NUCLEOTIDE SEQUENCE [LARGE SCALE GENOMIC DNA]</scope>
    <source>
        <tissue evidence="2">Muscle</tissue>
    </source>
</reference>